<feature type="region of interest" description="Disordered" evidence="1">
    <location>
        <begin position="1"/>
        <end position="55"/>
    </location>
</feature>
<keyword evidence="2" id="KW-0472">Membrane</keyword>
<feature type="non-terminal residue" evidence="3">
    <location>
        <position position="426"/>
    </location>
</feature>
<keyword evidence="4" id="KW-1185">Reference proteome</keyword>
<evidence type="ECO:0000256" key="2">
    <source>
        <dbReference type="SAM" id="Phobius"/>
    </source>
</evidence>
<feature type="transmembrane region" description="Helical" evidence="2">
    <location>
        <begin position="311"/>
        <end position="330"/>
    </location>
</feature>
<dbReference type="AlphaFoldDB" id="A0AA36CIZ8"/>
<feature type="compositionally biased region" description="Polar residues" evidence="1">
    <location>
        <begin position="35"/>
        <end position="51"/>
    </location>
</feature>
<dbReference type="Proteomes" id="UP001177023">
    <property type="component" value="Unassembled WGS sequence"/>
</dbReference>
<gene>
    <name evidence="3" type="ORF">MSPICULIGERA_LOCUS8409</name>
</gene>
<feature type="transmembrane region" description="Helical" evidence="2">
    <location>
        <begin position="171"/>
        <end position="189"/>
    </location>
</feature>
<feature type="transmembrane region" description="Helical" evidence="2">
    <location>
        <begin position="342"/>
        <end position="362"/>
    </location>
</feature>
<keyword evidence="2" id="KW-0812">Transmembrane</keyword>
<protein>
    <submittedName>
        <fullName evidence="3">Uncharacterized protein</fullName>
    </submittedName>
</protein>
<reference evidence="3" key="1">
    <citation type="submission" date="2023-06" db="EMBL/GenBank/DDBJ databases">
        <authorList>
            <person name="Delattre M."/>
        </authorList>
    </citation>
    <scope>NUCLEOTIDE SEQUENCE</scope>
    <source>
        <strain evidence="3">AF72</strain>
    </source>
</reference>
<sequence>MLSPAEPRGKGGQTTLGPTSSSSVTRDNLLERSTAPITRNSAVPTASTTETPGDYWAAEGSALPDWAVPIHHSSGSANYDFSGDGSYSFSGWHGYSNYWDSSGADNFDFSGDESYSFSGWYGYSNNWVPEMESPCHIDLSADDNGYLRLTQIPVFHPGSDDQIDIRITGNWLLTGLAGVAMSVLSGYLWHCVVDQIDVFYWGMGLNTIMASLEMSFYYSMHLVLHSLTIDRAILAFFGIGVYRFARYVMIVYGIVVCILPLIPAWLMLGTIHDNDLHCWGGYWFDPTYLALTITKFQNEVSRELFDDLGTLLPPIISFTLVLNLATFWRFKYLAMVEKWNLIAVHNPLLVMMLGFSNLSFFFDELLIGLTENTFYVFKRSDVTANIAKAYRYHTKSFLFATDMHAEMGSAERKNATSSRSARACLR</sequence>
<feature type="compositionally biased region" description="Polar residues" evidence="1">
    <location>
        <begin position="13"/>
        <end position="26"/>
    </location>
</feature>
<evidence type="ECO:0000313" key="3">
    <source>
        <dbReference type="EMBL" id="CAJ0569954.1"/>
    </source>
</evidence>
<dbReference type="EMBL" id="CATQJA010002205">
    <property type="protein sequence ID" value="CAJ0569954.1"/>
    <property type="molecule type" value="Genomic_DNA"/>
</dbReference>
<evidence type="ECO:0000313" key="4">
    <source>
        <dbReference type="Proteomes" id="UP001177023"/>
    </source>
</evidence>
<feature type="transmembrane region" description="Helical" evidence="2">
    <location>
        <begin position="249"/>
        <end position="268"/>
    </location>
</feature>
<accession>A0AA36CIZ8</accession>
<evidence type="ECO:0000256" key="1">
    <source>
        <dbReference type="SAM" id="MobiDB-lite"/>
    </source>
</evidence>
<feature type="transmembrane region" description="Helical" evidence="2">
    <location>
        <begin position="224"/>
        <end position="242"/>
    </location>
</feature>
<organism evidence="3 4">
    <name type="scientific">Mesorhabditis spiculigera</name>
    <dbReference type="NCBI Taxonomy" id="96644"/>
    <lineage>
        <taxon>Eukaryota</taxon>
        <taxon>Metazoa</taxon>
        <taxon>Ecdysozoa</taxon>
        <taxon>Nematoda</taxon>
        <taxon>Chromadorea</taxon>
        <taxon>Rhabditida</taxon>
        <taxon>Rhabditina</taxon>
        <taxon>Rhabditomorpha</taxon>
        <taxon>Rhabditoidea</taxon>
        <taxon>Rhabditidae</taxon>
        <taxon>Mesorhabditinae</taxon>
        <taxon>Mesorhabditis</taxon>
    </lineage>
</organism>
<proteinExistence type="predicted"/>
<name>A0AA36CIZ8_9BILA</name>
<keyword evidence="2" id="KW-1133">Transmembrane helix</keyword>
<comment type="caution">
    <text evidence="3">The sequence shown here is derived from an EMBL/GenBank/DDBJ whole genome shotgun (WGS) entry which is preliminary data.</text>
</comment>